<protein>
    <recommendedName>
        <fullName evidence="2">Retrotransposon gag domain-containing protein</fullName>
    </recommendedName>
</protein>
<accession>A0A922K250</accession>
<evidence type="ECO:0000256" key="1">
    <source>
        <dbReference type="SAM" id="MobiDB-lite"/>
    </source>
</evidence>
<dbReference type="AlphaFoldDB" id="A0A922K250"/>
<proteinExistence type="predicted"/>
<sequence>MNFSQKDSETFYQYWERFKDLLDSCPHHGYEHWRVISFFYESLTPKMRQFVQTMCNGEFFDKEPEEAFEYFDYLAENAQSWDTTDVHDRSRQVESSHGKYIVNEDDDLRAKLTLLSRKVEAMELKKVNEVHVIPKFSEKCGICEDHEHSTNECPTIPAFKEVLLDQSNAVNMIHKPYSGPYSNSYNPGWRSHPNLSWRGDQHVTPATLAPGPSQLAIQAPPMQKKGLEDTVQQLSVTLQQFMQGQATLNNQNSLAINDIRSSLTRLTTSLSTQEKGKFPVQSQPNPQGQPHQVQAIIEDPNLKSVKAMTTLRSGKVVDIPAHEPYNSGKVSNPSNKDGEHVSDVHEKIHCPIPAPFPQRLVPLHKDKHLAEILEDFRQVRINIPLLDAIQQIPAYAKFLKDLCTVKRKLNVQKKAFLTEQVSAIIQSNTPPKYKDPGAPTIACVIENSKIGHALLDLGSSVNLLPYTVYEQLGLGELKSTPIILQLADRSIKMPRGIVEDVLVQVDKFYYPVDFVVLDMNLSNPSTFQAPVILGRPFLATSNALINCRSGILKLSFGNMTLELNIFNTFRQPQD</sequence>
<dbReference type="Proteomes" id="UP000811246">
    <property type="component" value="Chromosome 2"/>
</dbReference>
<feature type="domain" description="Retrotransposon gag" evidence="2">
    <location>
        <begin position="2"/>
        <end position="44"/>
    </location>
</feature>
<dbReference type="InterPro" id="IPR005162">
    <property type="entry name" value="Retrotrans_gag_dom"/>
</dbReference>
<evidence type="ECO:0000313" key="3">
    <source>
        <dbReference type="EMBL" id="KAG6725844.1"/>
    </source>
</evidence>
<evidence type="ECO:0000259" key="2">
    <source>
        <dbReference type="Pfam" id="PF03732"/>
    </source>
</evidence>
<organism evidence="3 4">
    <name type="scientific">Carya illinoinensis</name>
    <name type="common">Pecan</name>
    <dbReference type="NCBI Taxonomy" id="32201"/>
    <lineage>
        <taxon>Eukaryota</taxon>
        <taxon>Viridiplantae</taxon>
        <taxon>Streptophyta</taxon>
        <taxon>Embryophyta</taxon>
        <taxon>Tracheophyta</taxon>
        <taxon>Spermatophyta</taxon>
        <taxon>Magnoliopsida</taxon>
        <taxon>eudicotyledons</taxon>
        <taxon>Gunneridae</taxon>
        <taxon>Pentapetalae</taxon>
        <taxon>rosids</taxon>
        <taxon>fabids</taxon>
        <taxon>Fagales</taxon>
        <taxon>Juglandaceae</taxon>
        <taxon>Carya</taxon>
    </lineage>
</organism>
<evidence type="ECO:0000313" key="4">
    <source>
        <dbReference type="Proteomes" id="UP000811246"/>
    </source>
</evidence>
<dbReference type="CDD" id="cd00303">
    <property type="entry name" value="retropepsin_like"/>
    <property type="match status" value="1"/>
</dbReference>
<comment type="caution">
    <text evidence="3">The sequence shown here is derived from an EMBL/GenBank/DDBJ whole genome shotgun (WGS) entry which is preliminary data.</text>
</comment>
<name>A0A922K250_CARIL</name>
<dbReference type="PANTHER" id="PTHR33067:SF32">
    <property type="entry name" value="ASPARTIC PEPTIDASE DDI1-TYPE DOMAIN-CONTAINING PROTEIN"/>
    <property type="match status" value="1"/>
</dbReference>
<dbReference type="Pfam" id="PF03732">
    <property type="entry name" value="Retrotrans_gag"/>
    <property type="match status" value="1"/>
</dbReference>
<dbReference type="PANTHER" id="PTHR33067">
    <property type="entry name" value="RNA-DIRECTED DNA POLYMERASE-RELATED"/>
    <property type="match status" value="1"/>
</dbReference>
<feature type="region of interest" description="Disordered" evidence="1">
    <location>
        <begin position="320"/>
        <end position="340"/>
    </location>
</feature>
<reference evidence="3" key="1">
    <citation type="submission" date="2021-01" db="EMBL/GenBank/DDBJ databases">
        <authorList>
            <person name="Lovell J.T."/>
            <person name="Bentley N."/>
            <person name="Bhattarai G."/>
            <person name="Jenkins J.W."/>
            <person name="Sreedasyam A."/>
            <person name="Alarcon Y."/>
            <person name="Bock C."/>
            <person name="Boston L."/>
            <person name="Carlson J."/>
            <person name="Cervantes K."/>
            <person name="Clermont K."/>
            <person name="Krom N."/>
            <person name="Kubenka K."/>
            <person name="Mamidi S."/>
            <person name="Mattison C."/>
            <person name="Monteros M."/>
            <person name="Pisani C."/>
            <person name="Plott C."/>
            <person name="Rajasekar S."/>
            <person name="Rhein H.S."/>
            <person name="Rohla C."/>
            <person name="Song M."/>
            <person name="Hilaire R.S."/>
            <person name="Shu S."/>
            <person name="Wells L."/>
            <person name="Wang X."/>
            <person name="Webber J."/>
            <person name="Heerema R.J."/>
            <person name="Klein P."/>
            <person name="Conner P."/>
            <person name="Grauke L."/>
            <person name="Grimwood J."/>
            <person name="Schmutz J."/>
            <person name="Randall J.J."/>
        </authorList>
    </citation>
    <scope>NUCLEOTIDE SEQUENCE</scope>
    <source>
        <tissue evidence="3">Leaf</tissue>
    </source>
</reference>
<gene>
    <name evidence="3" type="ORF">I3842_02G050900</name>
</gene>
<dbReference type="EMBL" id="CM031826">
    <property type="protein sequence ID" value="KAG6725844.1"/>
    <property type="molecule type" value="Genomic_DNA"/>
</dbReference>